<dbReference type="InterPro" id="IPR017896">
    <property type="entry name" value="4Fe4S_Fe-S-bd"/>
</dbReference>
<dbReference type="PROSITE" id="PS51379">
    <property type="entry name" value="4FE4S_FER_2"/>
    <property type="match status" value="2"/>
</dbReference>
<dbReference type="InterPro" id="IPR017900">
    <property type="entry name" value="4Fe4S_Fe_S_CS"/>
</dbReference>
<feature type="domain" description="4Fe-4S ferredoxin-type" evidence="4">
    <location>
        <begin position="15"/>
        <end position="44"/>
    </location>
</feature>
<organism evidence="5 6">
    <name type="scientific">Zhenpiania hominis</name>
    <dbReference type="NCBI Taxonomy" id="2763644"/>
    <lineage>
        <taxon>Bacteria</taxon>
        <taxon>Bacillati</taxon>
        <taxon>Bacillota</taxon>
        <taxon>Clostridia</taxon>
        <taxon>Peptostreptococcales</taxon>
        <taxon>Anaerovoracaceae</taxon>
        <taxon>Zhenpiania</taxon>
    </lineage>
</organism>
<evidence type="ECO:0000313" key="5">
    <source>
        <dbReference type="EMBL" id="MBC6679697.1"/>
    </source>
</evidence>
<reference evidence="5" key="1">
    <citation type="submission" date="2020-08" db="EMBL/GenBank/DDBJ databases">
        <title>Genome public.</title>
        <authorList>
            <person name="Liu C."/>
            <person name="Sun Q."/>
        </authorList>
    </citation>
    <scope>NUCLEOTIDE SEQUENCE</scope>
    <source>
        <strain evidence="5">BX12</strain>
    </source>
</reference>
<dbReference type="GO" id="GO:0051536">
    <property type="term" value="F:iron-sulfur cluster binding"/>
    <property type="evidence" value="ECO:0007669"/>
    <property type="project" value="UniProtKB-KW"/>
</dbReference>
<dbReference type="Gene3D" id="3.30.70.20">
    <property type="match status" value="1"/>
</dbReference>
<dbReference type="SUPFAM" id="SSF54862">
    <property type="entry name" value="4Fe-4S ferredoxins"/>
    <property type="match status" value="1"/>
</dbReference>
<dbReference type="InterPro" id="IPR013352">
    <property type="entry name" value="Fe_hydrogenase_subset"/>
</dbReference>
<name>A0A923NM53_9FIRM</name>
<evidence type="ECO:0000259" key="4">
    <source>
        <dbReference type="PROSITE" id="PS51379"/>
    </source>
</evidence>
<dbReference type="GO" id="GO:0005506">
    <property type="term" value="F:iron ion binding"/>
    <property type="evidence" value="ECO:0007669"/>
    <property type="project" value="InterPro"/>
</dbReference>
<dbReference type="SUPFAM" id="SSF53920">
    <property type="entry name" value="Fe-only hydrogenase"/>
    <property type="match status" value="1"/>
</dbReference>
<dbReference type="PANTHER" id="PTHR11615">
    <property type="entry name" value="NITRATE, FORMATE, IRON DEHYDROGENASE"/>
    <property type="match status" value="1"/>
</dbReference>
<evidence type="ECO:0000256" key="1">
    <source>
        <dbReference type="ARBA" id="ARBA00022723"/>
    </source>
</evidence>
<comment type="caution">
    <text evidence="5">The sequence shown here is derived from an EMBL/GenBank/DDBJ whole genome shotgun (WGS) entry which is preliminary data.</text>
</comment>
<dbReference type="Gene3D" id="3.40.50.1780">
    <property type="match status" value="1"/>
</dbReference>
<dbReference type="InterPro" id="IPR036991">
    <property type="entry name" value="Fe_hydrogenase_ssu_sf"/>
</dbReference>
<dbReference type="InterPro" id="IPR009016">
    <property type="entry name" value="Fe_hydrogenase"/>
</dbReference>
<evidence type="ECO:0000256" key="2">
    <source>
        <dbReference type="ARBA" id="ARBA00023004"/>
    </source>
</evidence>
<sequence>MENYERCISVSESNPAIVKDAQLCVECGHCLAVCQEEIGVAGRRMVPPGGETAQSCINCGQCSASCPEQSLQVKSEVELVKVAIRDPEKVVVFSTSPSVRVGLGDAFTDKPGTYVEGKMVAALKALGADYVFDVTFSADLTIIEEGCELLQRILTNSGPLPQFTSCCPAWVKFVETYYPDKLPHISSAKSPIGMQGATIKTYFAAKQGLDPRRIVTVNVTPCTAKKAEIRRPELNDAGELLGCPEMRDNDYVITTKELAQWMREEQVDFESLTDQDFDSLLGKGSGAGVIFGNTGGVMEAALRMAYRSLTGREADGKLLRFEDVRGMKGIKEASVEIGDATIRVAVIYGTANAAKFLEGDISRYHFVEVMTCPGGCISGAGQPQMNCIPVVDPIRVSRIGSMYAEDEKMTLRNSMDNPEIQRVYQEFYQKPLGELSEKLLHTVYHKR</sequence>
<dbReference type="EMBL" id="JACRYT010000006">
    <property type="protein sequence ID" value="MBC6679697.1"/>
    <property type="molecule type" value="Genomic_DNA"/>
</dbReference>
<dbReference type="Gene3D" id="4.10.260.20">
    <property type="entry name" value="Iron hydrogenase, small subunit"/>
    <property type="match status" value="1"/>
</dbReference>
<evidence type="ECO:0000256" key="3">
    <source>
        <dbReference type="ARBA" id="ARBA00023014"/>
    </source>
</evidence>
<dbReference type="Pfam" id="PF02906">
    <property type="entry name" value="Fe_hyd_lg_C"/>
    <property type="match status" value="1"/>
</dbReference>
<dbReference type="Proteomes" id="UP000602647">
    <property type="component" value="Unassembled WGS sequence"/>
</dbReference>
<keyword evidence="2" id="KW-0408">Iron</keyword>
<feature type="domain" description="4Fe-4S ferredoxin-type" evidence="4">
    <location>
        <begin position="46"/>
        <end position="76"/>
    </location>
</feature>
<protein>
    <submittedName>
        <fullName evidence="5">Iron hydrogenase small subunit</fullName>
    </submittedName>
</protein>
<dbReference type="GO" id="GO:0008901">
    <property type="term" value="F:ferredoxin hydrogenase activity"/>
    <property type="evidence" value="ECO:0007669"/>
    <property type="project" value="InterPro"/>
</dbReference>
<proteinExistence type="predicted"/>
<keyword evidence="1" id="KW-0479">Metal-binding</keyword>
<dbReference type="RefSeq" id="WP_187302804.1">
    <property type="nucleotide sequence ID" value="NZ_JACRYT010000006.1"/>
</dbReference>
<dbReference type="Gene3D" id="3.40.950.10">
    <property type="entry name" value="Fe-only Hydrogenase (Larger Subunit), Chain L, domain 3"/>
    <property type="match status" value="1"/>
</dbReference>
<gene>
    <name evidence="5" type="ORF">H9L42_07640</name>
</gene>
<accession>A0A923NM53</accession>
<dbReference type="Pfam" id="PF02256">
    <property type="entry name" value="Fe_hyd_SSU"/>
    <property type="match status" value="1"/>
</dbReference>
<keyword evidence="3" id="KW-0411">Iron-sulfur</keyword>
<keyword evidence="6" id="KW-1185">Reference proteome</keyword>
<dbReference type="InterPro" id="IPR003149">
    <property type="entry name" value="Fe_hydrogenase_ssu"/>
</dbReference>
<dbReference type="AlphaFoldDB" id="A0A923NM53"/>
<dbReference type="InterPro" id="IPR050340">
    <property type="entry name" value="Cytosolic_Fe-S_CAF"/>
</dbReference>
<dbReference type="SMART" id="SM00902">
    <property type="entry name" value="Fe_hyd_SSU"/>
    <property type="match status" value="1"/>
</dbReference>
<dbReference type="PROSITE" id="PS00198">
    <property type="entry name" value="4FE4S_FER_1"/>
    <property type="match status" value="1"/>
</dbReference>
<dbReference type="InterPro" id="IPR004108">
    <property type="entry name" value="Fe_hydrogenase_lsu_C"/>
</dbReference>
<dbReference type="NCBIfam" id="TIGR02512">
    <property type="entry name" value="FeFe_hydrog_A"/>
    <property type="match status" value="1"/>
</dbReference>
<evidence type="ECO:0000313" key="6">
    <source>
        <dbReference type="Proteomes" id="UP000602647"/>
    </source>
</evidence>